<gene>
    <name evidence="3" type="primary">LOC107266936</name>
</gene>
<keyword evidence="2" id="KW-1185">Reference proteome</keyword>
<organism evidence="2 3">
    <name type="scientific">Cephus cinctus</name>
    <name type="common">Wheat stem sawfly</name>
    <dbReference type="NCBI Taxonomy" id="211228"/>
    <lineage>
        <taxon>Eukaryota</taxon>
        <taxon>Metazoa</taxon>
        <taxon>Ecdysozoa</taxon>
        <taxon>Arthropoda</taxon>
        <taxon>Hexapoda</taxon>
        <taxon>Insecta</taxon>
        <taxon>Pterygota</taxon>
        <taxon>Neoptera</taxon>
        <taxon>Endopterygota</taxon>
        <taxon>Hymenoptera</taxon>
        <taxon>Cephoidea</taxon>
        <taxon>Cephidae</taxon>
        <taxon>Cephus</taxon>
    </lineage>
</organism>
<reference evidence="3" key="1">
    <citation type="submission" date="2025-08" db="UniProtKB">
        <authorList>
            <consortium name="RefSeq"/>
        </authorList>
    </citation>
    <scope>IDENTIFICATION</scope>
</reference>
<feature type="chain" id="PRO_5042582163" evidence="1">
    <location>
        <begin position="21"/>
        <end position="137"/>
    </location>
</feature>
<feature type="signal peptide" evidence="1">
    <location>
        <begin position="1"/>
        <end position="20"/>
    </location>
</feature>
<keyword evidence="1" id="KW-0732">Signal</keyword>
<evidence type="ECO:0000313" key="3">
    <source>
        <dbReference type="RefSeq" id="XP_015593490.1"/>
    </source>
</evidence>
<proteinExistence type="predicted"/>
<accession>A0AAJ7FII0</accession>
<dbReference type="KEGG" id="ccin:107266936"/>
<evidence type="ECO:0000256" key="1">
    <source>
        <dbReference type="SAM" id="SignalP"/>
    </source>
</evidence>
<name>A0AAJ7FII0_CEPCN</name>
<sequence length="137" mass="15641">MKTLLYLAIIVICQMEKISSGLVYPHFPNLKTIYHGHGATSYQNVEIQHHGDVPVPVKSRVNHGYIRNLSGYPDYNGDHKLSYVTAIPITDYQDIDSQFVLSSAAPFADSGVHIEFGKDSVPNYYDNYDFHQEYEYH</sequence>
<dbReference type="GeneID" id="107266936"/>
<protein>
    <submittedName>
        <fullName evidence="3">Uncharacterized protein LOC107266936</fullName>
    </submittedName>
</protein>
<dbReference type="RefSeq" id="XP_015593490.1">
    <property type="nucleotide sequence ID" value="XM_015738004.2"/>
</dbReference>
<dbReference type="Proteomes" id="UP000694920">
    <property type="component" value="Unplaced"/>
</dbReference>
<evidence type="ECO:0000313" key="2">
    <source>
        <dbReference type="Proteomes" id="UP000694920"/>
    </source>
</evidence>
<dbReference type="AlphaFoldDB" id="A0AAJ7FII0"/>